<evidence type="ECO:0000256" key="1">
    <source>
        <dbReference type="SAM" id="Coils"/>
    </source>
</evidence>
<accession>G0NVM7</accession>
<keyword evidence="4" id="KW-1185">Reference proteome</keyword>
<dbReference type="HOGENOM" id="CLU_147582_0_0_1"/>
<feature type="coiled-coil region" evidence="1">
    <location>
        <begin position="16"/>
        <end position="43"/>
    </location>
</feature>
<feature type="compositionally biased region" description="Low complexity" evidence="2">
    <location>
        <begin position="140"/>
        <end position="158"/>
    </location>
</feature>
<evidence type="ECO:0000256" key="2">
    <source>
        <dbReference type="SAM" id="MobiDB-lite"/>
    </source>
</evidence>
<dbReference type="EMBL" id="GL379958">
    <property type="protein sequence ID" value="EGT38471.1"/>
    <property type="molecule type" value="Genomic_DNA"/>
</dbReference>
<dbReference type="AlphaFoldDB" id="G0NVM7"/>
<feature type="compositionally biased region" description="Polar residues" evidence="2">
    <location>
        <begin position="169"/>
        <end position="185"/>
    </location>
</feature>
<feature type="region of interest" description="Disordered" evidence="2">
    <location>
        <begin position="128"/>
        <end position="185"/>
    </location>
</feature>
<evidence type="ECO:0000313" key="4">
    <source>
        <dbReference type="Proteomes" id="UP000008068"/>
    </source>
</evidence>
<sequence>MAKRTNKELLETIQKKAEEQLILEETERKRQKMAQQLKKGELNPSCRFCKRKHWTSECTLTPQEEKLSIAKATKTCVVCLGKKNHHISSCNNLRFGRHLCKHKSCGRQNLVHHTSICPMVTPEPIPIVRRGNPEYPQEAPGPSGPSSSSGPSGSSGPSEHPMKIYKTNELLNDSNPNATAEDSDE</sequence>
<dbReference type="InParanoid" id="G0NVM7"/>
<gene>
    <name evidence="3" type="ORF">CAEBREN_29441</name>
</gene>
<protein>
    <submittedName>
        <fullName evidence="3">Uncharacterized protein</fullName>
    </submittedName>
</protein>
<proteinExistence type="predicted"/>
<dbReference type="Proteomes" id="UP000008068">
    <property type="component" value="Unassembled WGS sequence"/>
</dbReference>
<reference evidence="4" key="1">
    <citation type="submission" date="2011-07" db="EMBL/GenBank/DDBJ databases">
        <authorList>
            <consortium name="Caenorhabditis brenneri Sequencing and Analysis Consortium"/>
            <person name="Wilson R.K."/>
        </authorList>
    </citation>
    <scope>NUCLEOTIDE SEQUENCE [LARGE SCALE GENOMIC DNA]</scope>
    <source>
        <strain evidence="4">PB2801</strain>
    </source>
</reference>
<keyword evidence="1" id="KW-0175">Coiled coil</keyword>
<evidence type="ECO:0000313" key="3">
    <source>
        <dbReference type="EMBL" id="EGT38471.1"/>
    </source>
</evidence>
<name>G0NVM7_CAEBE</name>
<organism evidence="4">
    <name type="scientific">Caenorhabditis brenneri</name>
    <name type="common">Nematode worm</name>
    <dbReference type="NCBI Taxonomy" id="135651"/>
    <lineage>
        <taxon>Eukaryota</taxon>
        <taxon>Metazoa</taxon>
        <taxon>Ecdysozoa</taxon>
        <taxon>Nematoda</taxon>
        <taxon>Chromadorea</taxon>
        <taxon>Rhabditida</taxon>
        <taxon>Rhabditina</taxon>
        <taxon>Rhabditomorpha</taxon>
        <taxon>Rhabditoidea</taxon>
        <taxon>Rhabditidae</taxon>
        <taxon>Peloderinae</taxon>
        <taxon>Caenorhabditis</taxon>
    </lineage>
</organism>